<keyword evidence="2" id="KW-1185">Reference proteome</keyword>
<sequence length="68" mass="8012">MFCKFIAKATTQVIKYQFRSLIATSIIKNNHLNIHNLIAFKFDILPSLQEEKEKEINELLTMSCRLRL</sequence>
<organism evidence="1 2">
    <name type="scientific">Paramecium tetraurelia</name>
    <dbReference type="NCBI Taxonomy" id="5888"/>
    <lineage>
        <taxon>Eukaryota</taxon>
        <taxon>Sar</taxon>
        <taxon>Alveolata</taxon>
        <taxon>Ciliophora</taxon>
        <taxon>Intramacronucleata</taxon>
        <taxon>Oligohymenophorea</taxon>
        <taxon>Peniculida</taxon>
        <taxon>Parameciidae</taxon>
        <taxon>Paramecium</taxon>
    </lineage>
</organism>
<dbReference type="RefSeq" id="XP_001451302.1">
    <property type="nucleotide sequence ID" value="XM_001451265.1"/>
</dbReference>
<reference evidence="1 2" key="1">
    <citation type="journal article" date="2006" name="Nature">
        <title>Global trends of whole-genome duplications revealed by the ciliate Paramecium tetraurelia.</title>
        <authorList>
            <consortium name="Genoscope"/>
            <person name="Aury J.-M."/>
            <person name="Jaillon O."/>
            <person name="Duret L."/>
            <person name="Noel B."/>
            <person name="Jubin C."/>
            <person name="Porcel B.M."/>
            <person name="Segurens B."/>
            <person name="Daubin V."/>
            <person name="Anthouard V."/>
            <person name="Aiach N."/>
            <person name="Arnaiz O."/>
            <person name="Billaut A."/>
            <person name="Beisson J."/>
            <person name="Blanc I."/>
            <person name="Bouhouche K."/>
            <person name="Camara F."/>
            <person name="Duharcourt S."/>
            <person name="Guigo R."/>
            <person name="Gogendeau D."/>
            <person name="Katinka M."/>
            <person name="Keller A.-M."/>
            <person name="Kissmehl R."/>
            <person name="Klotz C."/>
            <person name="Koll F."/>
            <person name="Le Moue A."/>
            <person name="Lepere C."/>
            <person name="Malinsky S."/>
            <person name="Nowacki M."/>
            <person name="Nowak J.K."/>
            <person name="Plattner H."/>
            <person name="Poulain J."/>
            <person name="Ruiz F."/>
            <person name="Serrano V."/>
            <person name="Zagulski M."/>
            <person name="Dessen P."/>
            <person name="Betermier M."/>
            <person name="Weissenbach J."/>
            <person name="Scarpelli C."/>
            <person name="Schachter V."/>
            <person name="Sperling L."/>
            <person name="Meyer E."/>
            <person name="Cohen J."/>
            <person name="Wincker P."/>
        </authorList>
    </citation>
    <scope>NUCLEOTIDE SEQUENCE [LARGE SCALE GENOMIC DNA]</scope>
    <source>
        <strain evidence="1 2">Stock d4-2</strain>
    </source>
</reference>
<evidence type="ECO:0000313" key="1">
    <source>
        <dbReference type="EMBL" id="CAK83905.1"/>
    </source>
</evidence>
<dbReference type="KEGG" id="ptm:GSPATT00018222001"/>
<dbReference type="AlphaFoldDB" id="A0DLI8"/>
<gene>
    <name evidence="1" type="ORF">GSPATT00018222001</name>
</gene>
<name>A0DLI8_PARTE</name>
<dbReference type="EMBL" id="CT868485">
    <property type="protein sequence ID" value="CAK83905.1"/>
    <property type="molecule type" value="Genomic_DNA"/>
</dbReference>
<proteinExistence type="predicted"/>
<dbReference type="InParanoid" id="A0DLI8"/>
<dbReference type="HOGENOM" id="CLU_2799465_0_0_1"/>
<dbReference type="GeneID" id="5037087"/>
<protein>
    <submittedName>
        <fullName evidence="1">Uncharacterized protein</fullName>
    </submittedName>
</protein>
<evidence type="ECO:0000313" key="2">
    <source>
        <dbReference type="Proteomes" id="UP000000600"/>
    </source>
</evidence>
<dbReference type="OMA" id="PCIAYRI"/>
<dbReference type="Proteomes" id="UP000000600">
    <property type="component" value="Unassembled WGS sequence"/>
</dbReference>
<accession>A0DLI8</accession>